<dbReference type="GO" id="GO:0008270">
    <property type="term" value="F:zinc ion binding"/>
    <property type="evidence" value="ECO:0007669"/>
    <property type="project" value="UniProtKB-KW"/>
</dbReference>
<keyword evidence="7" id="KW-1185">Reference proteome</keyword>
<dbReference type="PANTHER" id="PTHR46481">
    <property type="entry name" value="ZINC FINGER BED DOMAIN-CONTAINING PROTEIN 4"/>
    <property type="match status" value="1"/>
</dbReference>
<protein>
    <submittedName>
        <fullName evidence="6">18942_t:CDS:1</fullName>
    </submittedName>
</protein>
<sequence length="340" mass="40018">SFWLEFELLVDNSNGMETYYCKHCNTKYAKNASRLQSHLEKCISYQKKLIEYELINTLSSDNSTKKRRIQDELDYKYSESDQKALENLLARAFCSAGMSFNVIENEDIKAVFQKDIPWFKVPSRYCLSNTLLNQEHVRIKQLVESILNESEYLCITSDGWSNIHRLPWACQIVRSMKEILNYVRNYQISLATLRRLQMEVYNKHISLLLPGDTRWRSVFYSASNFLETKTAIPRMTLEDNIKISDEIKNKILSDNFWLNLKILCNFLSPFAIFLKKLQNDQPTLSTVYSELLIILSYKLDPQYQGKTLNPKKWDSIIEDELIRLVPSQDQENILSEYAEY</sequence>
<evidence type="ECO:0000256" key="5">
    <source>
        <dbReference type="ARBA" id="ARBA00023242"/>
    </source>
</evidence>
<dbReference type="EMBL" id="CAJVPY010045018">
    <property type="protein sequence ID" value="CAG8809376.1"/>
    <property type="molecule type" value="Genomic_DNA"/>
</dbReference>
<evidence type="ECO:0000256" key="3">
    <source>
        <dbReference type="ARBA" id="ARBA00022771"/>
    </source>
</evidence>
<evidence type="ECO:0000256" key="1">
    <source>
        <dbReference type="ARBA" id="ARBA00004123"/>
    </source>
</evidence>
<organism evidence="6 7">
    <name type="scientific">Dentiscutata erythropus</name>
    <dbReference type="NCBI Taxonomy" id="1348616"/>
    <lineage>
        <taxon>Eukaryota</taxon>
        <taxon>Fungi</taxon>
        <taxon>Fungi incertae sedis</taxon>
        <taxon>Mucoromycota</taxon>
        <taxon>Glomeromycotina</taxon>
        <taxon>Glomeromycetes</taxon>
        <taxon>Diversisporales</taxon>
        <taxon>Gigasporaceae</taxon>
        <taxon>Dentiscutata</taxon>
    </lineage>
</organism>
<evidence type="ECO:0000256" key="4">
    <source>
        <dbReference type="ARBA" id="ARBA00022833"/>
    </source>
</evidence>
<feature type="non-terminal residue" evidence="6">
    <location>
        <position position="1"/>
    </location>
</feature>
<name>A0A9N9K669_9GLOM</name>
<keyword evidence="5" id="KW-0539">Nucleus</keyword>
<dbReference type="InterPro" id="IPR012337">
    <property type="entry name" value="RNaseH-like_sf"/>
</dbReference>
<proteinExistence type="predicted"/>
<dbReference type="OrthoDB" id="2439304at2759"/>
<dbReference type="Proteomes" id="UP000789405">
    <property type="component" value="Unassembled WGS sequence"/>
</dbReference>
<dbReference type="SUPFAM" id="SSF53098">
    <property type="entry name" value="Ribonuclease H-like"/>
    <property type="match status" value="1"/>
</dbReference>
<evidence type="ECO:0000256" key="2">
    <source>
        <dbReference type="ARBA" id="ARBA00022723"/>
    </source>
</evidence>
<accession>A0A9N9K669</accession>
<comment type="subcellular location">
    <subcellularLocation>
        <location evidence="1">Nucleus</location>
    </subcellularLocation>
</comment>
<dbReference type="PANTHER" id="PTHR46481:SF10">
    <property type="entry name" value="ZINC FINGER BED DOMAIN-CONTAINING PROTEIN 39"/>
    <property type="match status" value="1"/>
</dbReference>
<dbReference type="AlphaFoldDB" id="A0A9N9K669"/>
<dbReference type="GO" id="GO:0005634">
    <property type="term" value="C:nucleus"/>
    <property type="evidence" value="ECO:0007669"/>
    <property type="project" value="UniProtKB-SubCell"/>
</dbReference>
<keyword evidence="4" id="KW-0862">Zinc</keyword>
<reference evidence="6" key="1">
    <citation type="submission" date="2021-06" db="EMBL/GenBank/DDBJ databases">
        <authorList>
            <person name="Kallberg Y."/>
            <person name="Tangrot J."/>
            <person name="Rosling A."/>
        </authorList>
    </citation>
    <scope>NUCLEOTIDE SEQUENCE</scope>
    <source>
        <strain evidence="6">MA453B</strain>
    </source>
</reference>
<keyword evidence="3" id="KW-0863">Zinc-finger</keyword>
<evidence type="ECO:0000313" key="7">
    <source>
        <dbReference type="Proteomes" id="UP000789405"/>
    </source>
</evidence>
<gene>
    <name evidence="6" type="ORF">DERYTH_LOCUS25089</name>
</gene>
<comment type="caution">
    <text evidence="6">The sequence shown here is derived from an EMBL/GenBank/DDBJ whole genome shotgun (WGS) entry which is preliminary data.</text>
</comment>
<evidence type="ECO:0000313" key="6">
    <source>
        <dbReference type="EMBL" id="CAG8809376.1"/>
    </source>
</evidence>
<keyword evidence="2" id="KW-0479">Metal-binding</keyword>
<feature type="non-terminal residue" evidence="6">
    <location>
        <position position="340"/>
    </location>
</feature>
<dbReference type="InterPro" id="IPR052035">
    <property type="entry name" value="ZnF_BED_domain_contain"/>
</dbReference>